<dbReference type="Proteomes" id="UP000268014">
    <property type="component" value="Unassembled WGS sequence"/>
</dbReference>
<dbReference type="EMBL" id="UZAF01019015">
    <property type="protein sequence ID" value="VDO56915.1"/>
    <property type="molecule type" value="Genomic_DNA"/>
</dbReference>
<evidence type="ECO:0000313" key="2">
    <source>
        <dbReference type="EMBL" id="VDO56915.1"/>
    </source>
</evidence>
<keyword evidence="3" id="KW-1185">Reference proteome</keyword>
<proteinExistence type="predicted"/>
<gene>
    <name evidence="2" type="ORF">HPLM_LOCUS15520</name>
</gene>
<dbReference type="OrthoDB" id="5834947at2759"/>
<sequence>MHLVLVAILVTIVSARKEFERKKVPPETRFIPPAERLPCGFSCSRRTAVRTIADGVFVRIECLDRNGNNMAR</sequence>
<feature type="signal peptide" evidence="1">
    <location>
        <begin position="1"/>
        <end position="15"/>
    </location>
</feature>
<dbReference type="OMA" id="RIECLDR"/>
<name>A0A0N4WV21_HAEPC</name>
<dbReference type="AlphaFoldDB" id="A0A0N4WV21"/>
<dbReference type="WBParaSite" id="HPLM_0001552801-mRNA-1">
    <property type="protein sequence ID" value="HPLM_0001552801-mRNA-1"/>
    <property type="gene ID" value="HPLM_0001552801"/>
</dbReference>
<reference evidence="2 3" key="2">
    <citation type="submission" date="2018-11" db="EMBL/GenBank/DDBJ databases">
        <authorList>
            <consortium name="Pathogen Informatics"/>
        </authorList>
    </citation>
    <scope>NUCLEOTIDE SEQUENCE [LARGE SCALE GENOMIC DNA]</scope>
    <source>
        <strain evidence="2 3">MHpl1</strain>
    </source>
</reference>
<organism evidence="4">
    <name type="scientific">Haemonchus placei</name>
    <name type="common">Barber's pole worm</name>
    <dbReference type="NCBI Taxonomy" id="6290"/>
    <lineage>
        <taxon>Eukaryota</taxon>
        <taxon>Metazoa</taxon>
        <taxon>Ecdysozoa</taxon>
        <taxon>Nematoda</taxon>
        <taxon>Chromadorea</taxon>
        <taxon>Rhabditida</taxon>
        <taxon>Rhabditina</taxon>
        <taxon>Rhabditomorpha</taxon>
        <taxon>Strongyloidea</taxon>
        <taxon>Trichostrongylidae</taxon>
        <taxon>Haemonchus</taxon>
    </lineage>
</organism>
<keyword evidence="1" id="KW-0732">Signal</keyword>
<evidence type="ECO:0000256" key="1">
    <source>
        <dbReference type="SAM" id="SignalP"/>
    </source>
</evidence>
<evidence type="ECO:0000313" key="4">
    <source>
        <dbReference type="WBParaSite" id="HPLM_0001552801-mRNA-1"/>
    </source>
</evidence>
<protein>
    <submittedName>
        <fullName evidence="4">Secreted protein</fullName>
    </submittedName>
</protein>
<evidence type="ECO:0000313" key="3">
    <source>
        <dbReference type="Proteomes" id="UP000268014"/>
    </source>
</evidence>
<accession>A0A0N4WV21</accession>
<feature type="chain" id="PRO_5043124031" evidence="1">
    <location>
        <begin position="16"/>
        <end position="72"/>
    </location>
</feature>
<reference evidence="4" key="1">
    <citation type="submission" date="2017-02" db="UniProtKB">
        <authorList>
            <consortium name="WormBaseParasite"/>
        </authorList>
    </citation>
    <scope>IDENTIFICATION</scope>
</reference>